<proteinExistence type="predicted"/>
<feature type="transmembrane region" description="Helical" evidence="5">
    <location>
        <begin position="32"/>
        <end position="50"/>
    </location>
</feature>
<dbReference type="Proteomes" id="UP000294664">
    <property type="component" value="Unassembled WGS sequence"/>
</dbReference>
<feature type="domain" description="NfeD-like C-terminal" evidence="6">
    <location>
        <begin position="92"/>
        <end position="146"/>
    </location>
</feature>
<protein>
    <recommendedName>
        <fullName evidence="6">NfeD-like C-terminal domain-containing protein</fullName>
    </recommendedName>
</protein>
<evidence type="ECO:0000256" key="4">
    <source>
        <dbReference type="ARBA" id="ARBA00023136"/>
    </source>
</evidence>
<keyword evidence="2 5" id="KW-0812">Transmembrane</keyword>
<dbReference type="PANTHER" id="PTHR33507">
    <property type="entry name" value="INNER MEMBRANE PROTEIN YBBJ"/>
    <property type="match status" value="1"/>
</dbReference>
<feature type="transmembrane region" description="Helical" evidence="5">
    <location>
        <begin position="57"/>
        <end position="75"/>
    </location>
</feature>
<dbReference type="PANTHER" id="PTHR33507:SF3">
    <property type="entry name" value="INNER MEMBRANE PROTEIN YBBJ"/>
    <property type="match status" value="1"/>
</dbReference>
<keyword evidence="4 5" id="KW-0472">Membrane</keyword>
<dbReference type="RefSeq" id="WP_132030558.1">
    <property type="nucleotide sequence ID" value="NZ_SMAI01000003.1"/>
</dbReference>
<evidence type="ECO:0000256" key="3">
    <source>
        <dbReference type="ARBA" id="ARBA00022989"/>
    </source>
</evidence>
<organism evidence="7 8">
    <name type="scientific">Aquabacter spiritensis</name>
    <dbReference type="NCBI Taxonomy" id="933073"/>
    <lineage>
        <taxon>Bacteria</taxon>
        <taxon>Pseudomonadati</taxon>
        <taxon>Pseudomonadota</taxon>
        <taxon>Alphaproteobacteria</taxon>
        <taxon>Hyphomicrobiales</taxon>
        <taxon>Xanthobacteraceae</taxon>
        <taxon>Aquabacter</taxon>
    </lineage>
</organism>
<dbReference type="InterPro" id="IPR012340">
    <property type="entry name" value="NA-bd_OB-fold"/>
</dbReference>
<dbReference type="InterPro" id="IPR052165">
    <property type="entry name" value="Membrane_assoc_protease"/>
</dbReference>
<dbReference type="InterPro" id="IPR002810">
    <property type="entry name" value="NfeD-like_C"/>
</dbReference>
<keyword evidence="3 5" id="KW-1133">Transmembrane helix</keyword>
<accession>A0A4R3M1H7</accession>
<keyword evidence="8" id="KW-1185">Reference proteome</keyword>
<evidence type="ECO:0000259" key="6">
    <source>
        <dbReference type="Pfam" id="PF01957"/>
    </source>
</evidence>
<reference evidence="7 8" key="1">
    <citation type="submission" date="2019-03" db="EMBL/GenBank/DDBJ databases">
        <title>Genomic Encyclopedia of Type Strains, Phase IV (KMG-IV): sequencing the most valuable type-strain genomes for metagenomic binning, comparative biology and taxonomic classification.</title>
        <authorList>
            <person name="Goeker M."/>
        </authorList>
    </citation>
    <scope>NUCLEOTIDE SEQUENCE [LARGE SCALE GENOMIC DNA]</scope>
    <source>
        <strain evidence="7 8">DSM 9035</strain>
    </source>
</reference>
<dbReference type="Pfam" id="PF01957">
    <property type="entry name" value="NfeD"/>
    <property type="match status" value="1"/>
</dbReference>
<evidence type="ECO:0000256" key="2">
    <source>
        <dbReference type="ARBA" id="ARBA00022692"/>
    </source>
</evidence>
<evidence type="ECO:0000313" key="8">
    <source>
        <dbReference type="Proteomes" id="UP000294664"/>
    </source>
</evidence>
<dbReference type="OrthoDB" id="9810336at2"/>
<comment type="subcellular location">
    <subcellularLocation>
        <location evidence="1">Membrane</location>
        <topology evidence="1">Multi-pass membrane protein</topology>
    </subcellularLocation>
</comment>
<dbReference type="EMBL" id="SMAI01000003">
    <property type="protein sequence ID" value="TCT06029.1"/>
    <property type="molecule type" value="Genomic_DNA"/>
</dbReference>
<evidence type="ECO:0000256" key="1">
    <source>
        <dbReference type="ARBA" id="ARBA00004141"/>
    </source>
</evidence>
<evidence type="ECO:0000256" key="5">
    <source>
        <dbReference type="SAM" id="Phobius"/>
    </source>
</evidence>
<dbReference type="Gene3D" id="2.40.50.140">
    <property type="entry name" value="Nucleic acid-binding proteins"/>
    <property type="match status" value="1"/>
</dbReference>
<comment type="caution">
    <text evidence="7">The sequence shown here is derived from an EMBL/GenBank/DDBJ whole genome shotgun (WGS) entry which is preliminary data.</text>
</comment>
<evidence type="ECO:0000313" key="7">
    <source>
        <dbReference type="EMBL" id="TCT06029.1"/>
    </source>
</evidence>
<name>A0A4R3M1H7_9HYPH</name>
<sequence>MAETVLGLGAWSWFLLGGLLLGAEIVVPGASLIWLGLAAFAAGAIGLLLGPAWQIQILLFALLSLAAVMAGRWLAARGGAGSDRPFLNRRIDALVGRTFILEGAIHDGTGTVRVDDSLWRVHGPDLPAGTRVTVIRSDGAVLFVERTR</sequence>
<gene>
    <name evidence="7" type="ORF">EDC64_103132</name>
</gene>
<dbReference type="GO" id="GO:0005886">
    <property type="term" value="C:plasma membrane"/>
    <property type="evidence" value="ECO:0007669"/>
    <property type="project" value="TreeGrafter"/>
</dbReference>
<dbReference type="AlphaFoldDB" id="A0A4R3M1H7"/>